<organism evidence="1 2">
    <name type="scientific">Primorskyibacter sedentarius</name>
    <dbReference type="NCBI Taxonomy" id="745311"/>
    <lineage>
        <taxon>Bacteria</taxon>
        <taxon>Pseudomonadati</taxon>
        <taxon>Pseudomonadota</taxon>
        <taxon>Alphaproteobacteria</taxon>
        <taxon>Rhodobacterales</taxon>
        <taxon>Roseobacteraceae</taxon>
        <taxon>Primorskyibacter</taxon>
    </lineage>
</organism>
<protein>
    <recommendedName>
        <fullName evidence="3">GDSL-like lipase/acylhydrolase family protein</fullName>
    </recommendedName>
</protein>
<proteinExistence type="predicted"/>
<sequence>MPIDALVIGDSHSRALRSGCNAHGLKIQGFSASGSAWADRVIRFDRSRGLRAIGNRRMNRRFNRMAEELGCENIFDCGAPVLISLFNLGRLAGGLSWHNHVAVTGGGATPATIPVSAAFLRDYVLEQRRFQLGLMKRVAARAKVCVVGPPPLNFTPTSRAMHEILCDAVRDMKIALVDPYDFLPEGADSLPPEHRHEDGRHGNDAYGAWIVSQLITTGILDKPDTSDAA</sequence>
<gene>
    <name evidence="1" type="ORF">EDD52_101334</name>
</gene>
<reference evidence="1 2" key="1">
    <citation type="submission" date="2019-03" db="EMBL/GenBank/DDBJ databases">
        <title>Genomic Encyclopedia of Type Strains, Phase IV (KMG-IV): sequencing the most valuable type-strain genomes for metagenomic binning, comparative biology and taxonomic classification.</title>
        <authorList>
            <person name="Goeker M."/>
        </authorList>
    </citation>
    <scope>NUCLEOTIDE SEQUENCE [LARGE SCALE GENOMIC DNA]</scope>
    <source>
        <strain evidence="1 2">DSM 104836</strain>
    </source>
</reference>
<dbReference type="RefSeq" id="WP_132241281.1">
    <property type="nucleotide sequence ID" value="NZ_SLZU01000001.1"/>
</dbReference>
<keyword evidence="2" id="KW-1185">Reference proteome</keyword>
<evidence type="ECO:0000313" key="1">
    <source>
        <dbReference type="EMBL" id="TCS67239.1"/>
    </source>
</evidence>
<comment type="caution">
    <text evidence="1">The sequence shown here is derived from an EMBL/GenBank/DDBJ whole genome shotgun (WGS) entry which is preliminary data.</text>
</comment>
<name>A0A4R3JQ13_9RHOB</name>
<accession>A0A4R3JQ13</accession>
<dbReference type="Proteomes" id="UP000295696">
    <property type="component" value="Unassembled WGS sequence"/>
</dbReference>
<evidence type="ECO:0008006" key="3">
    <source>
        <dbReference type="Google" id="ProtNLM"/>
    </source>
</evidence>
<evidence type="ECO:0000313" key="2">
    <source>
        <dbReference type="Proteomes" id="UP000295696"/>
    </source>
</evidence>
<dbReference type="EMBL" id="SLZU01000001">
    <property type="protein sequence ID" value="TCS67239.1"/>
    <property type="molecule type" value="Genomic_DNA"/>
</dbReference>
<dbReference type="SUPFAM" id="SSF52266">
    <property type="entry name" value="SGNH hydrolase"/>
    <property type="match status" value="1"/>
</dbReference>
<dbReference type="AlphaFoldDB" id="A0A4R3JQ13"/>
<dbReference type="OrthoDB" id="7867068at2"/>